<dbReference type="PANTHER" id="PTHR11649">
    <property type="entry name" value="MSS1/TRME-RELATED GTP-BINDING PROTEIN"/>
    <property type="match status" value="1"/>
</dbReference>
<evidence type="ECO:0000256" key="5">
    <source>
        <dbReference type="ARBA" id="ARBA00022741"/>
    </source>
</evidence>
<dbReference type="SUPFAM" id="SSF52540">
    <property type="entry name" value="P-loop containing nucleoside triphosphate hydrolases"/>
    <property type="match status" value="1"/>
</dbReference>
<keyword evidence="6" id="KW-0460">Magnesium</keyword>
<keyword evidence="13" id="KW-1185">Reference proteome</keyword>
<comment type="similarity">
    <text evidence="2 10">Belongs to the TRAFAC class TrmE-Era-EngA-EngB-Septin-like GTPase superfamily. EngB GTPase family.</text>
</comment>
<comment type="cofactor">
    <cofactor evidence="1">
        <name>Mg(2+)</name>
        <dbReference type="ChEBI" id="CHEBI:18420"/>
    </cofactor>
</comment>
<keyword evidence="9 10" id="KW-0131">Cell cycle</keyword>
<dbReference type="PROSITE" id="PS51706">
    <property type="entry name" value="G_ENGB"/>
    <property type="match status" value="1"/>
</dbReference>
<evidence type="ECO:0000313" key="12">
    <source>
        <dbReference type="EMBL" id="MBF5058729.1"/>
    </source>
</evidence>
<protein>
    <recommendedName>
        <fullName evidence="10">Probable GTP-binding protein EngB</fullName>
    </recommendedName>
</protein>
<evidence type="ECO:0000313" key="13">
    <source>
        <dbReference type="Proteomes" id="UP001194714"/>
    </source>
</evidence>
<dbReference type="HAMAP" id="MF_00321">
    <property type="entry name" value="GTPase_EngB"/>
    <property type="match status" value="1"/>
</dbReference>
<keyword evidence="5 10" id="KW-0547">Nucleotide-binding</keyword>
<name>A0ABS0AX60_9BACT</name>
<evidence type="ECO:0000256" key="9">
    <source>
        <dbReference type="ARBA" id="ARBA00023306"/>
    </source>
</evidence>
<evidence type="ECO:0000256" key="4">
    <source>
        <dbReference type="ARBA" id="ARBA00022723"/>
    </source>
</evidence>
<evidence type="ECO:0000256" key="2">
    <source>
        <dbReference type="ARBA" id="ARBA00009638"/>
    </source>
</evidence>
<comment type="function">
    <text evidence="10">Necessary for normal cell division and for the maintenance of normal septation.</text>
</comment>
<dbReference type="Gene3D" id="3.40.50.300">
    <property type="entry name" value="P-loop containing nucleotide triphosphate hydrolases"/>
    <property type="match status" value="1"/>
</dbReference>
<reference evidence="12 13" key="1">
    <citation type="submission" date="2020-01" db="EMBL/GenBank/DDBJ databases">
        <title>Draft genome sequence of Cand. Neptunochlamydia vexilliferae K9.</title>
        <authorList>
            <person name="Schulz F."/>
            <person name="Koestlbacher S."/>
            <person name="Wascher F."/>
            <person name="Pizzetti I."/>
            <person name="Horn M."/>
        </authorList>
    </citation>
    <scope>NUCLEOTIDE SEQUENCE [LARGE SCALE GENOMIC DNA]</scope>
    <source>
        <strain evidence="12 13">K9</strain>
    </source>
</reference>
<evidence type="ECO:0000256" key="1">
    <source>
        <dbReference type="ARBA" id="ARBA00001946"/>
    </source>
</evidence>
<organism evidence="12 13">
    <name type="scientific">Candidatus Neptunichlamydia vexilliferae</name>
    <dbReference type="NCBI Taxonomy" id="1651774"/>
    <lineage>
        <taxon>Bacteria</taxon>
        <taxon>Pseudomonadati</taxon>
        <taxon>Chlamydiota</taxon>
        <taxon>Chlamydiia</taxon>
        <taxon>Parachlamydiales</taxon>
        <taxon>Simkaniaceae</taxon>
        <taxon>Candidatus Neptunichlamydia</taxon>
    </lineage>
</organism>
<gene>
    <name evidence="10" type="primary">engB</name>
    <name evidence="12" type="ORF">NEPTK9_000228</name>
</gene>
<dbReference type="InterPro" id="IPR027417">
    <property type="entry name" value="P-loop_NTPase"/>
</dbReference>
<evidence type="ECO:0000256" key="8">
    <source>
        <dbReference type="ARBA" id="ARBA00023210"/>
    </source>
</evidence>
<keyword evidence="3 10" id="KW-0132">Cell division</keyword>
<keyword evidence="8 10" id="KW-0717">Septation</keyword>
<dbReference type="CDD" id="cd01876">
    <property type="entry name" value="YihA_EngB"/>
    <property type="match status" value="1"/>
</dbReference>
<comment type="caution">
    <text evidence="12">The sequence shown here is derived from an EMBL/GenBank/DDBJ whole genome shotgun (WGS) entry which is preliminary data.</text>
</comment>
<proteinExistence type="inferred from homology"/>
<evidence type="ECO:0000256" key="10">
    <source>
        <dbReference type="HAMAP-Rule" id="MF_00321"/>
    </source>
</evidence>
<sequence>MKKIPFKKAEFLTSALKSDELPDGGLPEIAIVGRSNVGKSSLINHLLRSKMVAKVSSTPGKTQRINYFVIDDALLLVDLPGYGYAKTSKSLQEEWGLWIEKYLKERSLKLILFLVDSRRELTLEDRQFLEWADYHQTPLLLIATKGDKLNQKEKGQALKRLEGEKSLSRFPPLLYSIKEGKCREMLIHEINRAL</sequence>
<dbReference type="InterPro" id="IPR030393">
    <property type="entry name" value="G_ENGB_dom"/>
</dbReference>
<dbReference type="InterPro" id="IPR019987">
    <property type="entry name" value="GTP-bd_ribosome_bio_YsxC"/>
</dbReference>
<dbReference type="Pfam" id="PF01926">
    <property type="entry name" value="MMR_HSR1"/>
    <property type="match status" value="1"/>
</dbReference>
<dbReference type="InterPro" id="IPR006073">
    <property type="entry name" value="GTP-bd"/>
</dbReference>
<accession>A0ABS0AX60</accession>
<feature type="domain" description="EngB-type G" evidence="11">
    <location>
        <begin position="25"/>
        <end position="194"/>
    </location>
</feature>
<dbReference type="RefSeq" id="WP_194847012.1">
    <property type="nucleotide sequence ID" value="NZ_JAAEJV010000003.1"/>
</dbReference>
<keyword evidence="4" id="KW-0479">Metal-binding</keyword>
<evidence type="ECO:0000256" key="7">
    <source>
        <dbReference type="ARBA" id="ARBA00023134"/>
    </source>
</evidence>
<keyword evidence="7 10" id="KW-0342">GTP-binding</keyword>
<dbReference type="Proteomes" id="UP001194714">
    <property type="component" value="Unassembled WGS sequence"/>
</dbReference>
<dbReference type="EMBL" id="JAAEJV010000003">
    <property type="protein sequence ID" value="MBF5058729.1"/>
    <property type="molecule type" value="Genomic_DNA"/>
</dbReference>
<evidence type="ECO:0000256" key="6">
    <source>
        <dbReference type="ARBA" id="ARBA00022842"/>
    </source>
</evidence>
<evidence type="ECO:0000256" key="3">
    <source>
        <dbReference type="ARBA" id="ARBA00022618"/>
    </source>
</evidence>
<dbReference type="PANTHER" id="PTHR11649:SF13">
    <property type="entry name" value="ENGB-TYPE G DOMAIN-CONTAINING PROTEIN"/>
    <property type="match status" value="1"/>
</dbReference>
<dbReference type="NCBIfam" id="TIGR03598">
    <property type="entry name" value="GTPase_YsxC"/>
    <property type="match status" value="1"/>
</dbReference>
<evidence type="ECO:0000259" key="11">
    <source>
        <dbReference type="PROSITE" id="PS51706"/>
    </source>
</evidence>